<name>T0S0X1_SAPDV</name>
<dbReference type="GeneID" id="19945018"/>
<evidence type="ECO:0000313" key="3">
    <source>
        <dbReference type="Proteomes" id="UP000030762"/>
    </source>
</evidence>
<dbReference type="EMBL" id="JH767141">
    <property type="protein sequence ID" value="EQC38588.1"/>
    <property type="molecule type" value="Genomic_DNA"/>
</dbReference>
<gene>
    <name evidence="2" type="ORF">SDRG_04291</name>
</gene>
<dbReference type="eggNOG" id="ENOG502RXG2">
    <property type="taxonomic scope" value="Eukaryota"/>
</dbReference>
<keyword evidence="3" id="KW-1185">Reference proteome</keyword>
<dbReference type="OrthoDB" id="78188at2759"/>
<proteinExistence type="predicted"/>
<organism evidence="2 3">
    <name type="scientific">Saprolegnia diclina (strain VS20)</name>
    <dbReference type="NCBI Taxonomy" id="1156394"/>
    <lineage>
        <taxon>Eukaryota</taxon>
        <taxon>Sar</taxon>
        <taxon>Stramenopiles</taxon>
        <taxon>Oomycota</taxon>
        <taxon>Saprolegniomycetes</taxon>
        <taxon>Saprolegniales</taxon>
        <taxon>Saprolegniaceae</taxon>
        <taxon>Saprolegnia</taxon>
    </lineage>
</organism>
<reference evidence="2 3" key="1">
    <citation type="submission" date="2012-04" db="EMBL/GenBank/DDBJ databases">
        <title>The Genome Sequence of Saprolegnia declina VS20.</title>
        <authorList>
            <consortium name="The Broad Institute Genome Sequencing Platform"/>
            <person name="Russ C."/>
            <person name="Nusbaum C."/>
            <person name="Tyler B."/>
            <person name="van West P."/>
            <person name="Dieguez-Uribeondo J."/>
            <person name="de Bruijn I."/>
            <person name="Tripathy S."/>
            <person name="Jiang R."/>
            <person name="Young S.K."/>
            <person name="Zeng Q."/>
            <person name="Gargeya S."/>
            <person name="Fitzgerald M."/>
            <person name="Haas B."/>
            <person name="Abouelleil A."/>
            <person name="Alvarado L."/>
            <person name="Arachchi H.M."/>
            <person name="Berlin A."/>
            <person name="Chapman S.B."/>
            <person name="Goldberg J."/>
            <person name="Griggs A."/>
            <person name="Gujja S."/>
            <person name="Hansen M."/>
            <person name="Howarth C."/>
            <person name="Imamovic A."/>
            <person name="Larimer J."/>
            <person name="McCowen C."/>
            <person name="Montmayeur A."/>
            <person name="Murphy C."/>
            <person name="Neiman D."/>
            <person name="Pearson M."/>
            <person name="Priest M."/>
            <person name="Roberts A."/>
            <person name="Saif S."/>
            <person name="Shea T."/>
            <person name="Sisk P."/>
            <person name="Sykes S."/>
            <person name="Wortman J."/>
            <person name="Nusbaum C."/>
            <person name="Birren B."/>
        </authorList>
    </citation>
    <scope>NUCLEOTIDE SEQUENCE [LARGE SCALE GENOMIC DNA]</scope>
    <source>
        <strain evidence="2 3">VS20</strain>
    </source>
</reference>
<evidence type="ECO:0000256" key="1">
    <source>
        <dbReference type="SAM" id="MobiDB-lite"/>
    </source>
</evidence>
<protein>
    <submittedName>
        <fullName evidence="2">Uncharacterized protein</fullName>
    </submittedName>
</protein>
<dbReference type="AlphaFoldDB" id="T0S0X1"/>
<sequence>MADSTMMLALRRYDGEAAWTDTCLTNGASLSGLVPDNEGNAQLSCYAFPNHSPDADTLLMLRLPGSKMPSLVASGVPVLRLVSHVQDCFPTLVKVRPMTSFESDTESDEDEDAVQERKRRKLLTHPTPAPPNDDVAIEAYCARWEASLRIVSEAELPDELECMQVDAALAKSAFSTAVPGYYLLAELPPVLNAAMKANVGFAVLHAAHPPGHLAIATPVQGQLPSDVGMYVHSVYTFNGQRESTECGAGKTSSEMVDNIRRRHASGTFTKLVLPTRTWEDVAATTLLPLAKHFVGDLRLRKVMQTLPMAPVCIRLT</sequence>
<dbReference type="RefSeq" id="XP_008608180.1">
    <property type="nucleotide sequence ID" value="XM_008609958.1"/>
</dbReference>
<feature type="compositionally biased region" description="Acidic residues" evidence="1">
    <location>
        <begin position="103"/>
        <end position="113"/>
    </location>
</feature>
<dbReference type="VEuPathDB" id="FungiDB:SDRG_04291"/>
<dbReference type="InParanoid" id="T0S0X1"/>
<evidence type="ECO:0000313" key="2">
    <source>
        <dbReference type="EMBL" id="EQC38588.1"/>
    </source>
</evidence>
<accession>T0S0X1</accession>
<feature type="region of interest" description="Disordered" evidence="1">
    <location>
        <begin position="99"/>
        <end position="129"/>
    </location>
</feature>
<dbReference type="Proteomes" id="UP000030762">
    <property type="component" value="Unassembled WGS sequence"/>
</dbReference>